<proteinExistence type="predicted"/>
<name>A0A914EIP0_9BILA</name>
<sequence>MRGQKQEANCAHSKSVSPVKEIVYRRPGFCVNAIMPTEDNSTNMRRFFFQRTRQHSALQEYYREQAMNSEVCK</sequence>
<evidence type="ECO:0000313" key="1">
    <source>
        <dbReference type="Proteomes" id="UP000887540"/>
    </source>
</evidence>
<dbReference type="WBParaSite" id="ACRNAN_scaffold8657.g14274.t1">
    <property type="protein sequence ID" value="ACRNAN_scaffold8657.g14274.t1"/>
    <property type="gene ID" value="ACRNAN_scaffold8657.g14274"/>
</dbReference>
<organism evidence="1 2">
    <name type="scientific">Acrobeloides nanus</name>
    <dbReference type="NCBI Taxonomy" id="290746"/>
    <lineage>
        <taxon>Eukaryota</taxon>
        <taxon>Metazoa</taxon>
        <taxon>Ecdysozoa</taxon>
        <taxon>Nematoda</taxon>
        <taxon>Chromadorea</taxon>
        <taxon>Rhabditida</taxon>
        <taxon>Tylenchina</taxon>
        <taxon>Cephalobomorpha</taxon>
        <taxon>Cephaloboidea</taxon>
        <taxon>Cephalobidae</taxon>
        <taxon>Acrobeloides</taxon>
    </lineage>
</organism>
<reference evidence="2" key="1">
    <citation type="submission" date="2022-11" db="UniProtKB">
        <authorList>
            <consortium name="WormBaseParasite"/>
        </authorList>
    </citation>
    <scope>IDENTIFICATION</scope>
</reference>
<protein>
    <submittedName>
        <fullName evidence="2">Uncharacterized protein</fullName>
    </submittedName>
</protein>
<dbReference type="Proteomes" id="UP000887540">
    <property type="component" value="Unplaced"/>
</dbReference>
<dbReference type="AlphaFoldDB" id="A0A914EIP0"/>
<accession>A0A914EIP0</accession>
<keyword evidence="1" id="KW-1185">Reference proteome</keyword>
<evidence type="ECO:0000313" key="2">
    <source>
        <dbReference type="WBParaSite" id="ACRNAN_scaffold8657.g14274.t1"/>
    </source>
</evidence>